<dbReference type="Gene3D" id="1.20.120.620">
    <property type="entry name" value="Backbone structure of the membrane domain of e. Coli histidine kinase receptor kdpd"/>
    <property type="match status" value="1"/>
</dbReference>
<dbReference type="SUPFAM" id="SSF55874">
    <property type="entry name" value="ATPase domain of HSP90 chaperone/DNA topoisomerase II/histidine kinase"/>
    <property type="match status" value="1"/>
</dbReference>
<dbReference type="EC" id="2.7.13.3" evidence="3"/>
<dbReference type="Gene3D" id="3.30.450.40">
    <property type="match status" value="1"/>
</dbReference>
<dbReference type="InterPro" id="IPR003661">
    <property type="entry name" value="HisK_dim/P_dom"/>
</dbReference>
<accession>A0A099I7L4</accession>
<dbReference type="InterPro" id="IPR025201">
    <property type="entry name" value="KdpD_TM"/>
</dbReference>
<dbReference type="Proteomes" id="UP000030008">
    <property type="component" value="Unassembled WGS sequence"/>
</dbReference>
<keyword evidence="5" id="KW-0808">Transferase</keyword>
<dbReference type="Pfam" id="PF00512">
    <property type="entry name" value="HisKA"/>
    <property type="match status" value="1"/>
</dbReference>
<comment type="caution">
    <text evidence="15">The sequence shown here is derived from an EMBL/GenBank/DDBJ whole genome shotgun (WGS) entry which is preliminary data.</text>
</comment>
<evidence type="ECO:0000256" key="12">
    <source>
        <dbReference type="ARBA" id="ARBA00023136"/>
    </source>
</evidence>
<evidence type="ECO:0000256" key="1">
    <source>
        <dbReference type="ARBA" id="ARBA00000085"/>
    </source>
</evidence>
<feature type="transmembrane region" description="Helical" evidence="13">
    <location>
        <begin position="100"/>
        <end position="119"/>
    </location>
</feature>
<feature type="transmembrane region" description="Helical" evidence="13">
    <location>
        <begin position="19"/>
        <end position="40"/>
    </location>
</feature>
<evidence type="ECO:0000256" key="4">
    <source>
        <dbReference type="ARBA" id="ARBA00022553"/>
    </source>
</evidence>
<dbReference type="SUPFAM" id="SSF47384">
    <property type="entry name" value="Homodimeric domain of signal transducing histidine kinase"/>
    <property type="match status" value="1"/>
</dbReference>
<keyword evidence="11" id="KW-0902">Two-component regulatory system</keyword>
<protein>
    <recommendedName>
        <fullName evidence="3">histidine kinase</fullName>
        <ecNumber evidence="3">2.7.13.3</ecNumber>
    </recommendedName>
</protein>
<feature type="domain" description="Histidine kinase" evidence="14">
    <location>
        <begin position="290"/>
        <end position="508"/>
    </location>
</feature>
<evidence type="ECO:0000256" key="8">
    <source>
        <dbReference type="ARBA" id="ARBA00022777"/>
    </source>
</evidence>
<keyword evidence="10 13" id="KW-1133">Transmembrane helix</keyword>
<evidence type="ECO:0000313" key="15">
    <source>
        <dbReference type="EMBL" id="KGJ53242.1"/>
    </source>
</evidence>
<dbReference type="GO" id="GO:0000155">
    <property type="term" value="F:phosphorelay sensor kinase activity"/>
    <property type="evidence" value="ECO:0007669"/>
    <property type="project" value="InterPro"/>
</dbReference>
<dbReference type="EMBL" id="JQIF01000042">
    <property type="protein sequence ID" value="KGJ53242.1"/>
    <property type="molecule type" value="Genomic_DNA"/>
</dbReference>
<dbReference type="InterPro" id="IPR038318">
    <property type="entry name" value="KdpD_sf"/>
</dbReference>
<dbReference type="Gene3D" id="1.10.287.130">
    <property type="match status" value="1"/>
</dbReference>
<dbReference type="InterPro" id="IPR005467">
    <property type="entry name" value="His_kinase_dom"/>
</dbReference>
<evidence type="ECO:0000256" key="9">
    <source>
        <dbReference type="ARBA" id="ARBA00022840"/>
    </source>
</evidence>
<dbReference type="PRINTS" id="PR00344">
    <property type="entry name" value="BCTRLSENSOR"/>
</dbReference>
<keyword evidence="6 13" id="KW-0812">Transmembrane</keyword>
<evidence type="ECO:0000313" key="16">
    <source>
        <dbReference type="Proteomes" id="UP000030008"/>
    </source>
</evidence>
<dbReference type="GO" id="GO:0005524">
    <property type="term" value="F:ATP binding"/>
    <property type="evidence" value="ECO:0007669"/>
    <property type="project" value="UniProtKB-KW"/>
</dbReference>
<evidence type="ECO:0000256" key="2">
    <source>
        <dbReference type="ARBA" id="ARBA00004141"/>
    </source>
</evidence>
<gene>
    <name evidence="15" type="ORF">CIAN88_09880</name>
</gene>
<dbReference type="GO" id="GO:0005886">
    <property type="term" value="C:plasma membrane"/>
    <property type="evidence" value="ECO:0007669"/>
    <property type="project" value="TreeGrafter"/>
</dbReference>
<keyword evidence="7" id="KW-0547">Nucleotide-binding</keyword>
<evidence type="ECO:0000256" key="3">
    <source>
        <dbReference type="ARBA" id="ARBA00012438"/>
    </source>
</evidence>
<evidence type="ECO:0000259" key="14">
    <source>
        <dbReference type="PROSITE" id="PS50109"/>
    </source>
</evidence>
<proteinExistence type="predicted"/>
<dbReference type="InterPro" id="IPR052023">
    <property type="entry name" value="Histidine_kinase_KdpD"/>
</dbReference>
<evidence type="ECO:0000256" key="11">
    <source>
        <dbReference type="ARBA" id="ARBA00023012"/>
    </source>
</evidence>
<dbReference type="SMART" id="SM00387">
    <property type="entry name" value="HATPase_c"/>
    <property type="match status" value="1"/>
</dbReference>
<evidence type="ECO:0000256" key="10">
    <source>
        <dbReference type="ARBA" id="ARBA00022989"/>
    </source>
</evidence>
<comment type="catalytic activity">
    <reaction evidence="1">
        <text>ATP + protein L-histidine = ADP + protein N-phospho-L-histidine.</text>
        <dbReference type="EC" id="2.7.13.3"/>
    </reaction>
</comment>
<dbReference type="Pfam" id="PF13493">
    <property type="entry name" value="DUF4118"/>
    <property type="match status" value="1"/>
</dbReference>
<dbReference type="InterPro" id="IPR029016">
    <property type="entry name" value="GAF-like_dom_sf"/>
</dbReference>
<dbReference type="SMART" id="SM00388">
    <property type="entry name" value="HisKA"/>
    <property type="match status" value="1"/>
</dbReference>
<evidence type="ECO:0000256" key="7">
    <source>
        <dbReference type="ARBA" id="ARBA00022741"/>
    </source>
</evidence>
<dbReference type="InterPro" id="IPR036890">
    <property type="entry name" value="HATPase_C_sf"/>
</dbReference>
<organism evidence="15 16">
    <name type="scientific">Clostridium innocuum</name>
    <dbReference type="NCBI Taxonomy" id="1522"/>
    <lineage>
        <taxon>Bacteria</taxon>
        <taxon>Bacillati</taxon>
        <taxon>Bacillota</taxon>
        <taxon>Clostridia</taxon>
        <taxon>Eubacteriales</taxon>
        <taxon>Clostridiaceae</taxon>
        <taxon>Clostridium</taxon>
    </lineage>
</organism>
<keyword evidence="12 13" id="KW-0472">Membrane</keyword>
<dbReference type="PANTHER" id="PTHR45569">
    <property type="entry name" value="SENSOR PROTEIN KDPD"/>
    <property type="match status" value="1"/>
</dbReference>
<dbReference type="InterPro" id="IPR036097">
    <property type="entry name" value="HisK_dim/P_sf"/>
</dbReference>
<sequence>MKSAIIGTEKRGLMKNSHIWKNLCITTVILFLCTLVSFVFDDIEIRTENIMLIYLIGVLLIVVETGSFLWGITSSLLSILTFNYLFTNPTFSLQIDDFNYIITIIVFLIVSFVTGSLVNKLQQHAHKARSSARQTSALYEITRAYLTLSGVDTILQHTIRSLYTAQQTICTVYYTDGEALKKIQEPMDTAAEPDDGMAAWCMEKDCGCGRGTSFYEEQAWTYHPMHCNNQLLGVYALYEETSLREEQRLFVHTLISQMMMAVEREMLYAEQEQSRVEIEKEKLRNNLLRSISHDLRTPLTGIAGSSTLICENYQDLDDDTIYHLVKSISSDALWLNQLVENLLNMTRIQDGKLLLKQQEEVVDDIICEAVSRCESRKREHTLKVTLPDEVLLVEMDGRLIIQVLVNMIDNAIKHTPDATMIDIRCYKDHGWAVFEVIDQGEGIDESIREHLFESFVTTKSECSDSRRGVGLGLTICKSIVEAHHGEIFAYNRKDVQGAVFGFQLKLATERKEYHA</sequence>
<keyword evidence="4" id="KW-0597">Phosphoprotein</keyword>
<keyword evidence="9" id="KW-0067">ATP-binding</keyword>
<dbReference type="PROSITE" id="PS50109">
    <property type="entry name" value="HIS_KIN"/>
    <property type="match status" value="1"/>
</dbReference>
<dbReference type="AlphaFoldDB" id="A0A099I7L4"/>
<feature type="transmembrane region" description="Helical" evidence="13">
    <location>
        <begin position="52"/>
        <end position="80"/>
    </location>
</feature>
<dbReference type="RefSeq" id="WP_049999379.1">
    <property type="nucleotide sequence ID" value="NZ_JQIF01000042.1"/>
</dbReference>
<reference evidence="15 16" key="1">
    <citation type="submission" date="2014-08" db="EMBL/GenBank/DDBJ databases">
        <title>Clostridium innocuum, an unnegligible vancomycin-resistant pathogen causing extra-intestinal infections.</title>
        <authorList>
            <person name="Feng Y."/>
            <person name="Chiu C.-H."/>
        </authorList>
    </citation>
    <scope>NUCLEOTIDE SEQUENCE [LARGE SCALE GENOMIC DNA]</scope>
    <source>
        <strain evidence="15 16">AN88</strain>
    </source>
</reference>
<keyword evidence="8 15" id="KW-0418">Kinase</keyword>
<dbReference type="Pfam" id="PF02518">
    <property type="entry name" value="HATPase_c"/>
    <property type="match status" value="1"/>
</dbReference>
<dbReference type="Gene3D" id="3.30.565.10">
    <property type="entry name" value="Histidine kinase-like ATPase, C-terminal domain"/>
    <property type="match status" value="1"/>
</dbReference>
<dbReference type="PANTHER" id="PTHR45569:SF1">
    <property type="entry name" value="SENSOR PROTEIN KDPD"/>
    <property type="match status" value="1"/>
</dbReference>
<evidence type="ECO:0000256" key="13">
    <source>
        <dbReference type="SAM" id="Phobius"/>
    </source>
</evidence>
<comment type="subcellular location">
    <subcellularLocation>
        <location evidence="2">Membrane</location>
        <topology evidence="2">Multi-pass membrane protein</topology>
    </subcellularLocation>
</comment>
<evidence type="ECO:0000256" key="6">
    <source>
        <dbReference type="ARBA" id="ARBA00022692"/>
    </source>
</evidence>
<dbReference type="CDD" id="cd00082">
    <property type="entry name" value="HisKA"/>
    <property type="match status" value="1"/>
</dbReference>
<dbReference type="InterPro" id="IPR003594">
    <property type="entry name" value="HATPase_dom"/>
</dbReference>
<dbReference type="InterPro" id="IPR004358">
    <property type="entry name" value="Sig_transdc_His_kin-like_C"/>
</dbReference>
<evidence type="ECO:0000256" key="5">
    <source>
        <dbReference type="ARBA" id="ARBA00022679"/>
    </source>
</evidence>
<name>A0A099I7L4_CLOIN</name>